<dbReference type="Pfam" id="PF01219">
    <property type="entry name" value="DAGK_prokar"/>
    <property type="match status" value="1"/>
</dbReference>
<keyword evidence="14" id="KW-1208">Phospholipid metabolism</keyword>
<dbReference type="Proteomes" id="UP000234349">
    <property type="component" value="Unassembled WGS sequence"/>
</dbReference>
<keyword evidence="4" id="KW-0444">Lipid biosynthesis</keyword>
<dbReference type="Proteomes" id="UP001179858">
    <property type="component" value="Chromosome"/>
</dbReference>
<dbReference type="EC" id="2.7.1.-" evidence="21"/>
<keyword evidence="3" id="KW-1003">Cell membrane</keyword>
<gene>
    <name evidence="20" type="ORF">CUR37_06080</name>
    <name evidence="21" type="ORF">QBD03_05175</name>
</gene>
<evidence type="ECO:0000313" key="20">
    <source>
        <dbReference type="EMBL" id="PKX77779.1"/>
    </source>
</evidence>
<keyword evidence="18" id="KW-0460">Magnesium</keyword>
<keyword evidence="5 21" id="KW-0808">Transferase</keyword>
<evidence type="ECO:0000256" key="13">
    <source>
        <dbReference type="ARBA" id="ARBA00023209"/>
    </source>
</evidence>
<dbReference type="GeneID" id="57133734"/>
<evidence type="ECO:0000256" key="16">
    <source>
        <dbReference type="PIRSR" id="PIRSR600829-2"/>
    </source>
</evidence>
<feature type="binding site" evidence="18">
    <location>
        <position position="84"/>
    </location>
    <ligand>
        <name>a divalent metal cation</name>
        <dbReference type="ChEBI" id="CHEBI:60240"/>
    </ligand>
</feature>
<keyword evidence="12 19" id="KW-0472">Membrane</keyword>
<organism evidence="21 23">
    <name type="scientific">Latilactobacillus sakei</name>
    <name type="common">Lactobacillus sakei</name>
    <dbReference type="NCBI Taxonomy" id="1599"/>
    <lineage>
        <taxon>Bacteria</taxon>
        <taxon>Bacillati</taxon>
        <taxon>Bacillota</taxon>
        <taxon>Bacilli</taxon>
        <taxon>Lactobacillales</taxon>
        <taxon>Lactobacillaceae</taxon>
        <taxon>Latilactobacillus</taxon>
    </lineage>
</organism>
<feature type="transmembrane region" description="Helical" evidence="19">
    <location>
        <begin position="43"/>
        <end position="60"/>
    </location>
</feature>
<feature type="transmembrane region" description="Helical" evidence="19">
    <location>
        <begin position="108"/>
        <end position="132"/>
    </location>
</feature>
<feature type="binding site" evidence="16">
    <location>
        <position position="16"/>
    </location>
    <ligand>
        <name>substrate</name>
    </ligand>
</feature>
<evidence type="ECO:0000256" key="7">
    <source>
        <dbReference type="ARBA" id="ARBA00022741"/>
    </source>
</evidence>
<evidence type="ECO:0000256" key="8">
    <source>
        <dbReference type="ARBA" id="ARBA00022777"/>
    </source>
</evidence>
<dbReference type="RefSeq" id="WP_011374579.1">
    <property type="nucleotide sequence ID" value="NZ_CABFKU010000005.1"/>
</dbReference>
<evidence type="ECO:0000256" key="14">
    <source>
        <dbReference type="ARBA" id="ARBA00023264"/>
    </source>
</evidence>
<dbReference type="InterPro" id="IPR033717">
    <property type="entry name" value="UDPK"/>
</dbReference>
<proteinExistence type="inferred from homology"/>
<comment type="cofactor">
    <cofactor evidence="18">
        <name>Mg(2+)</name>
        <dbReference type="ChEBI" id="CHEBI:18420"/>
    </cofactor>
    <text evidence="18">Mn(2+), Zn(2+), Cd(2+) and Co(2+) support activity to lesser extents.</text>
</comment>
<dbReference type="GO" id="GO:0046872">
    <property type="term" value="F:metal ion binding"/>
    <property type="evidence" value="ECO:0007669"/>
    <property type="project" value="UniProtKB-KW"/>
</dbReference>
<evidence type="ECO:0000256" key="18">
    <source>
        <dbReference type="PIRSR" id="PIRSR600829-4"/>
    </source>
</evidence>
<feature type="binding site" evidence="18">
    <location>
        <position position="36"/>
    </location>
    <ligand>
        <name>a divalent metal cation</name>
        <dbReference type="ChEBI" id="CHEBI:60240"/>
    </ligand>
</feature>
<feature type="binding site" evidence="17">
    <location>
        <position position="36"/>
    </location>
    <ligand>
        <name>ATP</name>
        <dbReference type="ChEBI" id="CHEBI:30616"/>
    </ligand>
</feature>
<evidence type="ECO:0000313" key="21">
    <source>
        <dbReference type="EMBL" id="WGI20104.1"/>
    </source>
</evidence>
<evidence type="ECO:0000256" key="5">
    <source>
        <dbReference type="ARBA" id="ARBA00022679"/>
    </source>
</evidence>
<evidence type="ECO:0000256" key="11">
    <source>
        <dbReference type="ARBA" id="ARBA00023098"/>
    </source>
</evidence>
<evidence type="ECO:0000256" key="19">
    <source>
        <dbReference type="SAM" id="Phobius"/>
    </source>
</evidence>
<keyword evidence="7 17" id="KW-0547">Nucleotide-binding</keyword>
<evidence type="ECO:0000313" key="23">
    <source>
        <dbReference type="Proteomes" id="UP001179858"/>
    </source>
</evidence>
<keyword evidence="9 17" id="KW-0067">ATP-binding</keyword>
<keyword evidence="18" id="KW-0479">Metal-binding</keyword>
<dbReference type="GO" id="GO:0016301">
    <property type="term" value="F:kinase activity"/>
    <property type="evidence" value="ECO:0007669"/>
    <property type="project" value="UniProtKB-KW"/>
</dbReference>
<name>A0A094XWY4_LATSK</name>
<dbReference type="GO" id="GO:0005886">
    <property type="term" value="C:plasma membrane"/>
    <property type="evidence" value="ECO:0007669"/>
    <property type="project" value="UniProtKB-SubCell"/>
</dbReference>
<evidence type="ECO:0000256" key="15">
    <source>
        <dbReference type="PIRSR" id="PIRSR600829-1"/>
    </source>
</evidence>
<dbReference type="EMBL" id="MKGH01000027">
    <property type="protein sequence ID" value="PKX77779.1"/>
    <property type="molecule type" value="Genomic_DNA"/>
</dbReference>
<evidence type="ECO:0000256" key="9">
    <source>
        <dbReference type="ARBA" id="ARBA00022840"/>
    </source>
</evidence>
<reference evidence="21" key="2">
    <citation type="submission" date="2023-04" db="EMBL/GenBank/DDBJ databases">
        <title>Novel strain of Lactilactobacillus sakei and use thereof.</title>
        <authorList>
            <person name="Kim S.Y."/>
        </authorList>
    </citation>
    <scope>NUCLEOTIDE SEQUENCE</scope>
    <source>
        <strain evidence="21">HUP1</strain>
    </source>
</reference>
<dbReference type="Gene3D" id="1.10.287.3610">
    <property type="match status" value="1"/>
</dbReference>
<dbReference type="InterPro" id="IPR036945">
    <property type="entry name" value="DAGK_sf"/>
</dbReference>
<feature type="binding site" evidence="16">
    <location>
        <position position="77"/>
    </location>
    <ligand>
        <name>substrate</name>
    </ligand>
</feature>
<accession>A0A094XWY4</accession>
<evidence type="ECO:0000256" key="6">
    <source>
        <dbReference type="ARBA" id="ARBA00022692"/>
    </source>
</evidence>
<protein>
    <submittedName>
        <fullName evidence="20 21">Diacylglycerol kinase</fullName>
        <ecNumber evidence="21">2.7.1.-</ecNumber>
    </submittedName>
</protein>
<evidence type="ECO:0000313" key="22">
    <source>
        <dbReference type="Proteomes" id="UP000234349"/>
    </source>
</evidence>
<evidence type="ECO:0000256" key="1">
    <source>
        <dbReference type="ARBA" id="ARBA00004651"/>
    </source>
</evidence>
<evidence type="ECO:0000256" key="2">
    <source>
        <dbReference type="ARBA" id="ARBA00005967"/>
    </source>
</evidence>
<feature type="active site" description="Proton acceptor" evidence="15">
    <location>
        <position position="77"/>
    </location>
</feature>
<dbReference type="CDD" id="cd14265">
    <property type="entry name" value="UDPK_IM_like"/>
    <property type="match status" value="1"/>
</dbReference>
<sequence>MNSDSNAKKTQTDKNRNFNQSTHHALDGIITAFKEEANLRRDFVIAMVVLVAGYFARLHYLDWLFLILAIFMVLLAEFWNTVMEHFVDLLVDRQFHPLAKKIKDISAGSVLIGACLAVIIGCVVFGHAVLYYF</sequence>
<evidence type="ECO:0000256" key="17">
    <source>
        <dbReference type="PIRSR" id="PIRSR600829-3"/>
    </source>
</evidence>
<evidence type="ECO:0000256" key="10">
    <source>
        <dbReference type="ARBA" id="ARBA00022989"/>
    </source>
</evidence>
<feature type="transmembrane region" description="Helical" evidence="19">
    <location>
        <begin position="66"/>
        <end position="87"/>
    </location>
</feature>
<dbReference type="InterPro" id="IPR000829">
    <property type="entry name" value="DAGK"/>
</dbReference>
<dbReference type="GO" id="GO:0008654">
    <property type="term" value="P:phospholipid biosynthetic process"/>
    <property type="evidence" value="ECO:0007669"/>
    <property type="project" value="UniProtKB-KW"/>
</dbReference>
<keyword evidence="11" id="KW-0443">Lipid metabolism</keyword>
<comment type="similarity">
    <text evidence="2">Belongs to the bacterial diacylglycerol kinase family.</text>
</comment>
<comment type="subcellular location">
    <subcellularLocation>
        <location evidence="1">Cell membrane</location>
        <topology evidence="1">Multi-pass membrane protein</topology>
    </subcellularLocation>
</comment>
<keyword evidence="13" id="KW-0594">Phospholipid biosynthesis</keyword>
<keyword evidence="6 19" id="KW-0812">Transmembrane</keyword>
<evidence type="ECO:0000256" key="12">
    <source>
        <dbReference type="ARBA" id="ARBA00023136"/>
    </source>
</evidence>
<evidence type="ECO:0000256" key="4">
    <source>
        <dbReference type="ARBA" id="ARBA00022516"/>
    </source>
</evidence>
<dbReference type="PANTHER" id="PTHR34299:SF1">
    <property type="entry name" value="DIACYLGLYCEROL KINASE"/>
    <property type="match status" value="1"/>
</dbReference>
<reference evidence="20 22" key="1">
    <citation type="submission" date="2016-09" db="EMBL/GenBank/DDBJ databases">
        <authorList>
            <person name="Inglin R.C."/>
        </authorList>
    </citation>
    <scope>NUCLEOTIDE SEQUENCE [LARGE SCALE GENOMIC DNA]</scope>
    <source>
        <strain evidence="20 22">RI-517</strain>
    </source>
</reference>
<evidence type="ECO:0000256" key="3">
    <source>
        <dbReference type="ARBA" id="ARBA00022475"/>
    </source>
</evidence>
<feature type="binding site" evidence="17">
    <location>
        <position position="84"/>
    </location>
    <ligand>
        <name>ATP</name>
        <dbReference type="ChEBI" id="CHEBI:30616"/>
    </ligand>
</feature>
<dbReference type="OMA" id="SFRYAAQ"/>
<dbReference type="GO" id="GO:0005524">
    <property type="term" value="F:ATP binding"/>
    <property type="evidence" value="ECO:0007669"/>
    <property type="project" value="UniProtKB-KW"/>
</dbReference>
<keyword evidence="10 19" id="KW-1133">Transmembrane helix</keyword>
<feature type="binding site" evidence="17">
    <location>
        <position position="16"/>
    </location>
    <ligand>
        <name>ATP</name>
        <dbReference type="ChEBI" id="CHEBI:30616"/>
    </ligand>
</feature>
<dbReference type="AlphaFoldDB" id="A0A094XWY4"/>
<keyword evidence="8 21" id="KW-0418">Kinase</keyword>
<dbReference type="EMBL" id="CP122959">
    <property type="protein sequence ID" value="WGI20104.1"/>
    <property type="molecule type" value="Genomic_DNA"/>
</dbReference>
<dbReference type="PANTHER" id="PTHR34299">
    <property type="entry name" value="DIACYLGLYCEROL KINASE"/>
    <property type="match status" value="1"/>
</dbReference>
<feature type="binding site" evidence="17">
    <location>
        <begin position="103"/>
        <end position="104"/>
    </location>
    <ligand>
        <name>ATP</name>
        <dbReference type="ChEBI" id="CHEBI:30616"/>
    </ligand>
</feature>